<feature type="non-terminal residue" evidence="1">
    <location>
        <position position="1"/>
    </location>
</feature>
<name>A0A392MTR3_9FABA</name>
<accession>A0A392MTR3</accession>
<dbReference type="EMBL" id="LXQA010018904">
    <property type="protein sequence ID" value="MCH90713.1"/>
    <property type="molecule type" value="Genomic_DNA"/>
</dbReference>
<comment type="caution">
    <text evidence="1">The sequence shown here is derived from an EMBL/GenBank/DDBJ whole genome shotgun (WGS) entry which is preliminary data.</text>
</comment>
<evidence type="ECO:0000313" key="2">
    <source>
        <dbReference type="Proteomes" id="UP000265520"/>
    </source>
</evidence>
<keyword evidence="2" id="KW-1185">Reference proteome</keyword>
<proteinExistence type="predicted"/>
<reference evidence="1 2" key="1">
    <citation type="journal article" date="2018" name="Front. Plant Sci.">
        <title>Red Clover (Trifolium pratense) and Zigzag Clover (T. medium) - A Picture of Genomic Similarities and Differences.</title>
        <authorList>
            <person name="Dluhosova J."/>
            <person name="Istvanek J."/>
            <person name="Nedelnik J."/>
            <person name="Repkova J."/>
        </authorList>
    </citation>
    <scope>NUCLEOTIDE SEQUENCE [LARGE SCALE GENOMIC DNA]</scope>
    <source>
        <strain evidence="2">cv. 10/8</strain>
        <tissue evidence="1">Leaf</tissue>
    </source>
</reference>
<organism evidence="1 2">
    <name type="scientific">Trifolium medium</name>
    <dbReference type="NCBI Taxonomy" id="97028"/>
    <lineage>
        <taxon>Eukaryota</taxon>
        <taxon>Viridiplantae</taxon>
        <taxon>Streptophyta</taxon>
        <taxon>Embryophyta</taxon>
        <taxon>Tracheophyta</taxon>
        <taxon>Spermatophyta</taxon>
        <taxon>Magnoliopsida</taxon>
        <taxon>eudicotyledons</taxon>
        <taxon>Gunneridae</taxon>
        <taxon>Pentapetalae</taxon>
        <taxon>rosids</taxon>
        <taxon>fabids</taxon>
        <taxon>Fabales</taxon>
        <taxon>Fabaceae</taxon>
        <taxon>Papilionoideae</taxon>
        <taxon>50 kb inversion clade</taxon>
        <taxon>NPAAA clade</taxon>
        <taxon>Hologalegina</taxon>
        <taxon>IRL clade</taxon>
        <taxon>Trifolieae</taxon>
        <taxon>Trifolium</taxon>
    </lineage>
</organism>
<evidence type="ECO:0000313" key="1">
    <source>
        <dbReference type="EMBL" id="MCH90713.1"/>
    </source>
</evidence>
<dbReference type="Proteomes" id="UP000265520">
    <property type="component" value="Unassembled WGS sequence"/>
</dbReference>
<gene>
    <name evidence="1" type="ORF">A2U01_0011635</name>
</gene>
<protein>
    <submittedName>
        <fullName evidence="1">Uncharacterized protein</fullName>
    </submittedName>
</protein>
<sequence length="67" mass="7417">TDIAPMVRRVVDMVALNSGTEGKDTWLCLSMHEEDGAGNMTTFILCSIPIGRYHVIFGTWVSLVFGR</sequence>
<dbReference type="AlphaFoldDB" id="A0A392MTR3"/>